<sequence length="171" mass="18228">MTSNQLPSPDYPEAIATFGSRNVEAALIFISSVSDPRTGLAILLGADDESVYDAIEAAFAADKRAELNSESWGGKLSDAISTVLYTFDQAVVLLPNGTMRVSTDKGDVTFAGNEFDFVRWVRDNETVEIDQENTNERVTRGGPCECGACPDGKPELAGGQDRVIAEVGSAC</sequence>
<comment type="caution">
    <text evidence="1">The sequence shown here is derived from an EMBL/GenBank/DDBJ whole genome shotgun (WGS) entry which is preliminary data.</text>
</comment>
<reference evidence="1" key="1">
    <citation type="journal article" date="2015" name="Nature">
        <title>Complex archaea that bridge the gap between prokaryotes and eukaryotes.</title>
        <authorList>
            <person name="Spang A."/>
            <person name="Saw J.H."/>
            <person name="Jorgensen S.L."/>
            <person name="Zaremba-Niedzwiedzka K."/>
            <person name="Martijn J."/>
            <person name="Lind A.E."/>
            <person name="van Eijk R."/>
            <person name="Schleper C."/>
            <person name="Guy L."/>
            <person name="Ettema T.J."/>
        </authorList>
    </citation>
    <scope>NUCLEOTIDE SEQUENCE</scope>
</reference>
<dbReference type="AlphaFoldDB" id="A0A0F9TA95"/>
<proteinExistence type="predicted"/>
<protein>
    <submittedName>
        <fullName evidence="1">Uncharacterized protein</fullName>
    </submittedName>
</protein>
<dbReference type="EMBL" id="LAZR01000299">
    <property type="protein sequence ID" value="KKN76124.1"/>
    <property type="molecule type" value="Genomic_DNA"/>
</dbReference>
<gene>
    <name evidence="1" type="ORF">LCGC14_0373190</name>
</gene>
<accession>A0A0F9TA95</accession>
<organism evidence="1">
    <name type="scientific">marine sediment metagenome</name>
    <dbReference type="NCBI Taxonomy" id="412755"/>
    <lineage>
        <taxon>unclassified sequences</taxon>
        <taxon>metagenomes</taxon>
        <taxon>ecological metagenomes</taxon>
    </lineage>
</organism>
<name>A0A0F9TA95_9ZZZZ</name>
<evidence type="ECO:0000313" key="1">
    <source>
        <dbReference type="EMBL" id="KKN76124.1"/>
    </source>
</evidence>